<reference evidence="1 2" key="1">
    <citation type="journal article" date="2022" name="Genome Biol. Evol.">
        <title>The Spruce Budworm Genome: Reconstructing the Evolutionary History of Antifreeze Proteins.</title>
        <authorList>
            <person name="Beliveau C."/>
            <person name="Gagne P."/>
            <person name="Picq S."/>
            <person name="Vernygora O."/>
            <person name="Keeling C.I."/>
            <person name="Pinkney K."/>
            <person name="Doucet D."/>
            <person name="Wen F."/>
            <person name="Johnston J.S."/>
            <person name="Maaroufi H."/>
            <person name="Boyle B."/>
            <person name="Laroche J."/>
            <person name="Dewar K."/>
            <person name="Juretic N."/>
            <person name="Blackburn G."/>
            <person name="Nisole A."/>
            <person name="Brunet B."/>
            <person name="Brandao M."/>
            <person name="Lumley L."/>
            <person name="Duan J."/>
            <person name="Quan G."/>
            <person name="Lucarotti C.J."/>
            <person name="Roe A.D."/>
            <person name="Sperling F.A.H."/>
            <person name="Levesque R.C."/>
            <person name="Cusson M."/>
        </authorList>
    </citation>
    <scope>NUCLEOTIDE SEQUENCE [LARGE SCALE GENOMIC DNA]</scope>
    <source>
        <strain evidence="1">Glfc:IPQL:Cfum</strain>
    </source>
</reference>
<protein>
    <submittedName>
        <fullName evidence="1">Uncharacterized protein</fullName>
    </submittedName>
</protein>
<name>A0ACC0KTM2_CHOFU</name>
<keyword evidence="2" id="KW-1185">Reference proteome</keyword>
<organism evidence="1 2">
    <name type="scientific">Choristoneura fumiferana</name>
    <name type="common">Spruce budworm moth</name>
    <name type="synonym">Archips fumiferana</name>
    <dbReference type="NCBI Taxonomy" id="7141"/>
    <lineage>
        <taxon>Eukaryota</taxon>
        <taxon>Metazoa</taxon>
        <taxon>Ecdysozoa</taxon>
        <taxon>Arthropoda</taxon>
        <taxon>Hexapoda</taxon>
        <taxon>Insecta</taxon>
        <taxon>Pterygota</taxon>
        <taxon>Neoptera</taxon>
        <taxon>Endopterygota</taxon>
        <taxon>Lepidoptera</taxon>
        <taxon>Glossata</taxon>
        <taxon>Ditrysia</taxon>
        <taxon>Tortricoidea</taxon>
        <taxon>Tortricidae</taxon>
        <taxon>Tortricinae</taxon>
        <taxon>Choristoneura</taxon>
    </lineage>
</organism>
<dbReference type="Proteomes" id="UP001064048">
    <property type="component" value="Chromosome 2"/>
</dbReference>
<evidence type="ECO:0000313" key="2">
    <source>
        <dbReference type="Proteomes" id="UP001064048"/>
    </source>
</evidence>
<proteinExistence type="predicted"/>
<evidence type="ECO:0000313" key="1">
    <source>
        <dbReference type="EMBL" id="KAI8439848.1"/>
    </source>
</evidence>
<gene>
    <name evidence="1" type="ORF">MSG28_001317</name>
</gene>
<dbReference type="EMBL" id="CM046102">
    <property type="protein sequence ID" value="KAI8439848.1"/>
    <property type="molecule type" value="Genomic_DNA"/>
</dbReference>
<sequence length="89" mass="9823">MGGGDCFPSGHLSWGHMDGSWLFKELCPVLEGAHTELDLLQMTTVAAGLVACKYETYVDGRPELGKVKQMPEIHSTLTKLLRFSNKSKK</sequence>
<accession>A0ACC0KTM2</accession>
<comment type="caution">
    <text evidence="1">The sequence shown here is derived from an EMBL/GenBank/DDBJ whole genome shotgun (WGS) entry which is preliminary data.</text>
</comment>